<protein>
    <recommendedName>
        <fullName evidence="3">Immunity protein 50 of polymorphic toxin system</fullName>
    </recommendedName>
</protein>
<evidence type="ECO:0000313" key="2">
    <source>
        <dbReference type="Proteomes" id="UP000238312"/>
    </source>
</evidence>
<dbReference type="AlphaFoldDB" id="A0A2T0MZN9"/>
<organism evidence="1 2">
    <name type="scientific">Nonomuraea fuscirosea</name>
    <dbReference type="NCBI Taxonomy" id="1291556"/>
    <lineage>
        <taxon>Bacteria</taxon>
        <taxon>Bacillati</taxon>
        <taxon>Actinomycetota</taxon>
        <taxon>Actinomycetes</taxon>
        <taxon>Streptosporangiales</taxon>
        <taxon>Streptosporangiaceae</taxon>
        <taxon>Nonomuraea</taxon>
    </lineage>
</organism>
<evidence type="ECO:0000313" key="1">
    <source>
        <dbReference type="EMBL" id="PRX64843.1"/>
    </source>
</evidence>
<reference evidence="1 2" key="1">
    <citation type="submission" date="2018-03" db="EMBL/GenBank/DDBJ databases">
        <title>Genomic Encyclopedia of Type Strains, Phase III (KMG-III): the genomes of soil and plant-associated and newly described type strains.</title>
        <authorList>
            <person name="Whitman W."/>
        </authorList>
    </citation>
    <scope>NUCLEOTIDE SEQUENCE [LARGE SCALE GENOMIC DNA]</scope>
    <source>
        <strain evidence="1 2">CGMCC 4.7104</strain>
    </source>
</reference>
<dbReference type="Proteomes" id="UP000238312">
    <property type="component" value="Unassembled WGS sequence"/>
</dbReference>
<evidence type="ECO:0008006" key="3">
    <source>
        <dbReference type="Google" id="ProtNLM"/>
    </source>
</evidence>
<gene>
    <name evidence="1" type="ORF">B0I32_108204</name>
</gene>
<accession>A0A2T0MZN9</accession>
<dbReference type="EMBL" id="PVNG01000008">
    <property type="protein sequence ID" value="PRX64843.1"/>
    <property type="molecule type" value="Genomic_DNA"/>
</dbReference>
<comment type="caution">
    <text evidence="1">The sequence shown here is derived from an EMBL/GenBank/DDBJ whole genome shotgun (WGS) entry which is preliminary data.</text>
</comment>
<name>A0A2T0MZN9_9ACTN</name>
<dbReference type="OrthoDB" id="5148951at2"/>
<dbReference type="RefSeq" id="WP_146178236.1">
    <property type="nucleotide sequence ID" value="NZ_PVNG01000008.1"/>
</dbReference>
<sequence length="126" mass="14429">MGDDRYPGRLVLPLSFPGRRFRMWSYLPTHSELVLRTEFDPSAPHIELLFKPVHRIDLPVTMDGGLIIDVGDHPADDANTAVTFTVANDHFTGHVIADHLLLREEQRAKYSPFSLFHGYLRSDFTR</sequence>
<proteinExistence type="predicted"/>
<keyword evidence="2" id="KW-1185">Reference proteome</keyword>